<dbReference type="PANTHER" id="PTHR30015:SF6">
    <property type="entry name" value="SLL1429 PROTEIN"/>
    <property type="match status" value="1"/>
</dbReference>
<reference evidence="3 4" key="2">
    <citation type="submission" date="2008-11" db="EMBL/GenBank/DDBJ databases">
        <authorList>
            <person name="Fulton L."/>
            <person name="Clifton S."/>
            <person name="Fulton B."/>
            <person name="Xu J."/>
            <person name="Minx P."/>
            <person name="Pepin K.H."/>
            <person name="Johnson M."/>
            <person name="Bhonagiri V."/>
            <person name="Nash W.E."/>
            <person name="Mardis E.R."/>
            <person name="Wilson R.K."/>
        </authorList>
    </citation>
    <scope>NUCLEOTIDE SEQUENCE [LARGE SCALE GENOMIC DNA]</scope>
    <source>
        <strain evidence="3 4">ATCC 43243</strain>
    </source>
</reference>
<evidence type="ECO:0000313" key="4">
    <source>
        <dbReference type="Proteomes" id="UP000003136"/>
    </source>
</evidence>
<dbReference type="Proteomes" id="UP000003136">
    <property type="component" value="Unassembled WGS sequence"/>
</dbReference>
<dbReference type="InterPro" id="IPR011856">
    <property type="entry name" value="tRNA_endonuc-like_dom_sf"/>
</dbReference>
<gene>
    <name evidence="3" type="ORF">BACPEC_00447</name>
</gene>
<dbReference type="InterPro" id="IPR011335">
    <property type="entry name" value="Restrct_endonuc-II-like"/>
</dbReference>
<protein>
    <recommendedName>
        <fullName evidence="2">Restriction endonuclease type IV Mrr domain-containing protein</fullName>
    </recommendedName>
</protein>
<dbReference type="HOGENOM" id="CLU_101688_1_1_9"/>
<dbReference type="GO" id="GO:0003677">
    <property type="term" value="F:DNA binding"/>
    <property type="evidence" value="ECO:0007669"/>
    <property type="project" value="InterPro"/>
</dbReference>
<evidence type="ECO:0000313" key="3">
    <source>
        <dbReference type="EMBL" id="EEC58317.1"/>
    </source>
</evidence>
<dbReference type="PANTHER" id="PTHR30015">
    <property type="entry name" value="MRR RESTRICTION SYSTEM PROTEIN"/>
    <property type="match status" value="1"/>
</dbReference>
<evidence type="ECO:0000259" key="2">
    <source>
        <dbReference type="Pfam" id="PF04471"/>
    </source>
</evidence>
<sequence length="152" mass="17229">MNIRMENILLNYTLAAVVAAVVIAVVLLLIRRHLRCGEWDDMDGGEFELYCADLLEKSGFTDVEVTKASHDYGVDILAEKDGVSYAFQCKCYTEPVGIKAVQEIYAGRDYYDCMVGVVMTNQYFTTPAVNVAKKLKIMLWDRGYLEAMMDER</sequence>
<evidence type="ECO:0000256" key="1">
    <source>
        <dbReference type="SAM" id="Phobius"/>
    </source>
</evidence>
<dbReference type="InterPro" id="IPR007560">
    <property type="entry name" value="Restrct_endonuc_IV_Mrr"/>
</dbReference>
<keyword evidence="4" id="KW-1185">Reference proteome</keyword>
<dbReference type="AlphaFoldDB" id="B7AP43"/>
<comment type="caution">
    <text evidence="3">The sequence shown here is derived from an EMBL/GenBank/DDBJ whole genome shotgun (WGS) entry which is preliminary data.</text>
</comment>
<dbReference type="InterPro" id="IPR052906">
    <property type="entry name" value="Type_IV_Methyl-Rstrct_Enzyme"/>
</dbReference>
<proteinExistence type="predicted"/>
<dbReference type="Pfam" id="PF04471">
    <property type="entry name" value="Mrr_cat"/>
    <property type="match status" value="1"/>
</dbReference>
<dbReference type="GO" id="GO:0015666">
    <property type="term" value="F:restriction endodeoxyribonuclease activity"/>
    <property type="evidence" value="ECO:0007669"/>
    <property type="project" value="TreeGrafter"/>
</dbReference>
<dbReference type="STRING" id="483218.BACPEC_00447"/>
<accession>B7AP43</accession>
<dbReference type="GO" id="GO:0009307">
    <property type="term" value="P:DNA restriction-modification system"/>
    <property type="evidence" value="ECO:0007669"/>
    <property type="project" value="InterPro"/>
</dbReference>
<organism evidence="3 4">
    <name type="scientific">[Bacteroides] pectinophilus ATCC 43243</name>
    <dbReference type="NCBI Taxonomy" id="483218"/>
    <lineage>
        <taxon>Bacteria</taxon>
        <taxon>Bacillati</taxon>
        <taxon>Bacillota</taxon>
        <taxon>Clostridia</taxon>
        <taxon>Eubacteriales</taxon>
    </lineage>
</organism>
<feature type="domain" description="Restriction endonuclease type IV Mrr" evidence="2">
    <location>
        <begin position="40"/>
        <end position="149"/>
    </location>
</feature>
<dbReference type="Gene3D" id="3.40.1350.10">
    <property type="match status" value="1"/>
</dbReference>
<keyword evidence="1" id="KW-0812">Transmembrane</keyword>
<name>B7AP43_9FIRM</name>
<keyword evidence="1" id="KW-1133">Transmembrane helix</keyword>
<dbReference type="EMBL" id="ABVQ01000034">
    <property type="protein sequence ID" value="EEC58317.1"/>
    <property type="molecule type" value="Genomic_DNA"/>
</dbReference>
<feature type="transmembrane region" description="Helical" evidence="1">
    <location>
        <begin position="12"/>
        <end position="30"/>
    </location>
</feature>
<dbReference type="eggNOG" id="COG1787">
    <property type="taxonomic scope" value="Bacteria"/>
</dbReference>
<dbReference type="SUPFAM" id="SSF52980">
    <property type="entry name" value="Restriction endonuclease-like"/>
    <property type="match status" value="1"/>
</dbReference>
<reference evidence="3 4" key="1">
    <citation type="submission" date="2008-11" db="EMBL/GenBank/DDBJ databases">
        <title>Draft genome sequence of Bacteroides pectinophilus (ATCC 43243).</title>
        <authorList>
            <person name="Sudarsanam P."/>
            <person name="Ley R."/>
            <person name="Guruge J."/>
            <person name="Turnbaugh P.J."/>
            <person name="Mahowald M."/>
            <person name="Liep D."/>
            <person name="Gordon J."/>
        </authorList>
    </citation>
    <scope>NUCLEOTIDE SEQUENCE [LARGE SCALE GENOMIC DNA]</scope>
    <source>
        <strain evidence="3 4">ATCC 43243</strain>
    </source>
</reference>
<keyword evidence="1" id="KW-0472">Membrane</keyword>